<comment type="caution">
    <text evidence="3">The sequence shown here is derived from an EMBL/GenBank/DDBJ whole genome shotgun (WGS) entry which is preliminary data.</text>
</comment>
<name>A0A226WZI8_CABSO</name>
<dbReference type="InterPro" id="IPR006680">
    <property type="entry name" value="Amidohydro-rel"/>
</dbReference>
<dbReference type="GO" id="GO:0019748">
    <property type="term" value="P:secondary metabolic process"/>
    <property type="evidence" value="ECO:0007669"/>
    <property type="project" value="TreeGrafter"/>
</dbReference>
<reference evidence="4" key="1">
    <citation type="submission" date="2017-01" db="EMBL/GenBank/DDBJ databases">
        <title>Genome Analysis of Deinococcus marmoris KOPRI26562.</title>
        <authorList>
            <person name="Kim J.H."/>
            <person name="Oh H.-M."/>
        </authorList>
    </citation>
    <scope>NUCLEOTIDE SEQUENCE [LARGE SCALE GENOMIC DNA]</scope>
    <source>
        <strain evidence="4">PAMC 26633</strain>
    </source>
</reference>
<dbReference type="PANTHER" id="PTHR21240:SF31">
    <property type="entry name" value="AMIDOHYDROLASE FAMILY PROTEIN (AFU_ORTHOLOGUE AFUA_7G05840)"/>
    <property type="match status" value="1"/>
</dbReference>
<organism evidence="3 4">
    <name type="scientific">Caballeronia sordidicola</name>
    <name type="common">Burkholderia sordidicola</name>
    <dbReference type="NCBI Taxonomy" id="196367"/>
    <lineage>
        <taxon>Bacteria</taxon>
        <taxon>Pseudomonadati</taxon>
        <taxon>Pseudomonadota</taxon>
        <taxon>Betaproteobacteria</taxon>
        <taxon>Burkholderiales</taxon>
        <taxon>Burkholderiaceae</taxon>
        <taxon>Caballeronia</taxon>
    </lineage>
</organism>
<dbReference type="Gene3D" id="3.20.20.140">
    <property type="entry name" value="Metal-dependent hydrolases"/>
    <property type="match status" value="1"/>
</dbReference>
<dbReference type="eggNOG" id="COG2159">
    <property type="taxonomic scope" value="Bacteria"/>
</dbReference>
<dbReference type="SUPFAM" id="SSF51556">
    <property type="entry name" value="Metallo-dependent hydrolases"/>
    <property type="match status" value="1"/>
</dbReference>
<dbReference type="Proteomes" id="UP000214720">
    <property type="component" value="Unassembled WGS sequence"/>
</dbReference>
<protein>
    <submittedName>
        <fullName evidence="3">2-amino-3-carboxymuconate-6-semialdehyde decarboxylase</fullName>
    </submittedName>
</protein>
<sequence length="347" mass="39612">MRRPYRSRVDVIDPSQSPLRRPAIMKDKIALEEHFAIDLTIGDSQVYARPEMWTQLKQNLLDFEQQRIEQMDEWGTALSILSLNSPAVQSIPDPQTAVQVAKRANDILAEQIQRRPARFGGFAALPMQDPDAAALELERCVLQLGFHGFLVNGFSQVGDEQTVAYYDAPQFADFWDHAAALGKPFYMHPRDPLPSREPIYDGSPWLTGPTWAFAAETSVHALRLMSSGLFDRYPTLQMILGHFGEGIPSNVWRIDHILRKGRRGIPCEREIGDYLRENVYITTSGNFRTPTLLSTLLEVGSDRIMYSVDYPFEKHENAARWFDNCEISENDRRKIGRDNAQRLFGLK</sequence>
<dbReference type="InterPro" id="IPR032466">
    <property type="entry name" value="Metal_Hydrolase"/>
</dbReference>
<proteinExistence type="predicted"/>
<evidence type="ECO:0000259" key="2">
    <source>
        <dbReference type="Pfam" id="PF04909"/>
    </source>
</evidence>
<dbReference type="Pfam" id="PF04909">
    <property type="entry name" value="Amidohydro_2"/>
    <property type="match status" value="1"/>
</dbReference>
<evidence type="ECO:0000313" key="4">
    <source>
        <dbReference type="Proteomes" id="UP000214720"/>
    </source>
</evidence>
<evidence type="ECO:0000256" key="1">
    <source>
        <dbReference type="ARBA" id="ARBA00023239"/>
    </source>
</evidence>
<gene>
    <name evidence="3" type="ORF">BSU04_21495</name>
</gene>
<dbReference type="EMBL" id="MTHB01000123">
    <property type="protein sequence ID" value="OXC76594.1"/>
    <property type="molecule type" value="Genomic_DNA"/>
</dbReference>
<dbReference type="GO" id="GO:0016831">
    <property type="term" value="F:carboxy-lyase activity"/>
    <property type="evidence" value="ECO:0007669"/>
    <property type="project" value="InterPro"/>
</dbReference>
<keyword evidence="1" id="KW-0456">Lyase</keyword>
<feature type="domain" description="Amidohydrolase-related" evidence="2">
    <location>
        <begin position="97"/>
        <end position="346"/>
    </location>
</feature>
<accession>A0A226WZI8</accession>
<dbReference type="PANTHER" id="PTHR21240">
    <property type="entry name" value="2-AMINO-3-CARBOXYLMUCONATE-6-SEMIALDEHYDE DECARBOXYLASE"/>
    <property type="match status" value="1"/>
</dbReference>
<dbReference type="GO" id="GO:0005829">
    <property type="term" value="C:cytosol"/>
    <property type="evidence" value="ECO:0007669"/>
    <property type="project" value="TreeGrafter"/>
</dbReference>
<dbReference type="GO" id="GO:0016787">
    <property type="term" value="F:hydrolase activity"/>
    <property type="evidence" value="ECO:0007669"/>
    <property type="project" value="InterPro"/>
</dbReference>
<dbReference type="InterPro" id="IPR032465">
    <property type="entry name" value="ACMSD"/>
</dbReference>
<evidence type="ECO:0000313" key="3">
    <source>
        <dbReference type="EMBL" id="OXC76594.1"/>
    </source>
</evidence>
<dbReference type="AlphaFoldDB" id="A0A226WZI8"/>